<accession>A0A6I6JY95</accession>
<dbReference type="SUPFAM" id="SSF102588">
    <property type="entry name" value="LmbE-like"/>
    <property type="match status" value="1"/>
</dbReference>
<name>A0A6I6JY95_9BACT</name>
<sequence length="214" mass="24867">MNEIKQKNVVVIVAHPDDETLWAGGTILSQLSWNCFIISLCRGNDKERAPKFYEALKTFRAEGAMGTLDDSPEQIPLDIKVVEQVILDLLPAKNYHLIITHNPSGEYTRHIRHEEVSKAVIKLWYNKKISTDELWTFAYEDGKRKYYPQPEKDAAIYRTLTGRIWKRKYSMITETYGFDENSWEAKTTPRDEAFRQFTNSLTAVKWLNNGGVYL</sequence>
<dbReference type="Proteomes" id="UP000428260">
    <property type="component" value="Chromosome"/>
</dbReference>
<dbReference type="InterPro" id="IPR024078">
    <property type="entry name" value="LmbE-like_dom_sf"/>
</dbReference>
<dbReference type="GO" id="GO:0016811">
    <property type="term" value="F:hydrolase activity, acting on carbon-nitrogen (but not peptide) bonds, in linear amides"/>
    <property type="evidence" value="ECO:0007669"/>
    <property type="project" value="TreeGrafter"/>
</dbReference>
<reference evidence="1 2" key="1">
    <citation type="submission" date="2019-11" db="EMBL/GenBank/DDBJ databases">
        <authorList>
            <person name="Zheng R.K."/>
            <person name="Sun C.M."/>
        </authorList>
    </citation>
    <scope>NUCLEOTIDE SEQUENCE [LARGE SCALE GENOMIC DNA]</scope>
    <source>
        <strain evidence="1 2">WC007</strain>
    </source>
</reference>
<dbReference type="PANTHER" id="PTHR12993">
    <property type="entry name" value="N-ACETYLGLUCOSAMINYL-PHOSPHATIDYLINOSITOL DE-N-ACETYLASE-RELATED"/>
    <property type="match status" value="1"/>
</dbReference>
<keyword evidence="2" id="KW-1185">Reference proteome</keyword>
<dbReference type="KEGG" id="mcos:GM418_21295"/>
<dbReference type="PANTHER" id="PTHR12993:SF11">
    <property type="entry name" value="N-ACETYLGLUCOSAMINYL-PHOSPHATIDYLINOSITOL DE-N-ACETYLASE"/>
    <property type="match status" value="1"/>
</dbReference>
<dbReference type="Pfam" id="PF02585">
    <property type="entry name" value="PIG-L"/>
    <property type="match status" value="1"/>
</dbReference>
<dbReference type="EMBL" id="CP046401">
    <property type="protein sequence ID" value="QGY46110.1"/>
    <property type="molecule type" value="Genomic_DNA"/>
</dbReference>
<protein>
    <submittedName>
        <fullName evidence="1">PIG-L family deacetylase</fullName>
    </submittedName>
</protein>
<dbReference type="Gene3D" id="3.40.50.10320">
    <property type="entry name" value="LmbE-like"/>
    <property type="match status" value="1"/>
</dbReference>
<evidence type="ECO:0000313" key="1">
    <source>
        <dbReference type="EMBL" id="QGY46110.1"/>
    </source>
</evidence>
<gene>
    <name evidence="1" type="ORF">GM418_21295</name>
</gene>
<evidence type="ECO:0000313" key="2">
    <source>
        <dbReference type="Proteomes" id="UP000428260"/>
    </source>
</evidence>
<dbReference type="InterPro" id="IPR003737">
    <property type="entry name" value="GlcNAc_PI_deacetylase-related"/>
</dbReference>
<dbReference type="AlphaFoldDB" id="A0A6I6JY95"/>
<proteinExistence type="predicted"/>
<dbReference type="RefSeq" id="WP_158869248.1">
    <property type="nucleotide sequence ID" value="NZ_CP046401.1"/>
</dbReference>
<organism evidence="1 2">
    <name type="scientific">Maribellus comscasis</name>
    <dbReference type="NCBI Taxonomy" id="2681766"/>
    <lineage>
        <taxon>Bacteria</taxon>
        <taxon>Pseudomonadati</taxon>
        <taxon>Bacteroidota</taxon>
        <taxon>Bacteroidia</taxon>
        <taxon>Marinilabiliales</taxon>
        <taxon>Prolixibacteraceae</taxon>
        <taxon>Maribellus</taxon>
    </lineage>
</organism>